<keyword evidence="6" id="KW-0633">Potassium transport</keyword>
<protein>
    <submittedName>
        <fullName evidence="14">Potassium transporter TrkA</fullName>
    </submittedName>
</protein>
<dbReference type="NCBIfam" id="TIGR00932">
    <property type="entry name" value="2a37"/>
    <property type="match status" value="1"/>
</dbReference>
<feature type="transmembrane region" description="Helical" evidence="12">
    <location>
        <begin position="157"/>
        <end position="181"/>
    </location>
</feature>
<keyword evidence="8" id="KW-0630">Potassium</keyword>
<feature type="transmembrane region" description="Helical" evidence="12">
    <location>
        <begin position="60"/>
        <end position="79"/>
    </location>
</feature>
<feature type="transmembrane region" description="Helical" evidence="12">
    <location>
        <begin position="193"/>
        <end position="211"/>
    </location>
</feature>
<dbReference type="GO" id="GO:1902600">
    <property type="term" value="P:proton transmembrane transport"/>
    <property type="evidence" value="ECO:0007669"/>
    <property type="project" value="InterPro"/>
</dbReference>
<dbReference type="GO" id="GO:0012505">
    <property type="term" value="C:endomembrane system"/>
    <property type="evidence" value="ECO:0007669"/>
    <property type="project" value="UniProtKB-SubCell"/>
</dbReference>
<evidence type="ECO:0000256" key="11">
    <source>
        <dbReference type="ARBA" id="ARBA00023136"/>
    </source>
</evidence>
<dbReference type="SUPFAM" id="SSF51735">
    <property type="entry name" value="NAD(P)-binding Rossmann-fold domains"/>
    <property type="match status" value="1"/>
</dbReference>
<feature type="transmembrane region" description="Helical" evidence="12">
    <location>
        <begin position="119"/>
        <end position="136"/>
    </location>
</feature>
<keyword evidence="10" id="KW-0406">Ion transport</keyword>
<dbReference type="PRINTS" id="PR00335">
    <property type="entry name" value="KUPTAKETRKA"/>
</dbReference>
<feature type="transmembrane region" description="Helical" evidence="12">
    <location>
        <begin position="35"/>
        <end position="54"/>
    </location>
</feature>
<evidence type="ECO:0000313" key="14">
    <source>
        <dbReference type="EMBL" id="QFU15787.1"/>
    </source>
</evidence>
<name>A0A5P9JT23_9HYPH</name>
<accession>A0A5P9JT23</accession>
<feature type="transmembrane region" description="Helical" evidence="12">
    <location>
        <begin position="6"/>
        <end position="28"/>
    </location>
</feature>
<feature type="transmembrane region" description="Helical" evidence="12">
    <location>
        <begin position="334"/>
        <end position="353"/>
    </location>
</feature>
<evidence type="ECO:0000256" key="6">
    <source>
        <dbReference type="ARBA" id="ARBA00022538"/>
    </source>
</evidence>
<feature type="transmembrane region" description="Helical" evidence="12">
    <location>
        <begin position="365"/>
        <end position="383"/>
    </location>
</feature>
<dbReference type="InterPro" id="IPR006036">
    <property type="entry name" value="K_uptake_TrkA"/>
</dbReference>
<dbReference type="InterPro" id="IPR036291">
    <property type="entry name" value="NAD(P)-bd_dom_sf"/>
</dbReference>
<dbReference type="Proteomes" id="UP000325614">
    <property type="component" value="Chromosome"/>
</dbReference>
<keyword evidence="9 12" id="KW-1133">Transmembrane helix</keyword>
<dbReference type="Gene3D" id="1.20.1530.20">
    <property type="match status" value="1"/>
</dbReference>
<gene>
    <name evidence="14" type="ORF">GDR74_05880</name>
</gene>
<evidence type="ECO:0000313" key="15">
    <source>
        <dbReference type="Proteomes" id="UP000325614"/>
    </source>
</evidence>
<evidence type="ECO:0000256" key="9">
    <source>
        <dbReference type="ARBA" id="ARBA00022989"/>
    </source>
</evidence>
<evidence type="ECO:0000256" key="4">
    <source>
        <dbReference type="ARBA" id="ARBA00022449"/>
    </source>
</evidence>
<dbReference type="FunFam" id="3.40.50.720:FF:000036">
    <property type="entry name" value="Glutathione-regulated potassium-efflux system protein KefB"/>
    <property type="match status" value="1"/>
</dbReference>
<organism evidence="14 15">
    <name type="scientific">Microvirga thermotolerans</name>
    <dbReference type="NCBI Taxonomy" id="2651334"/>
    <lineage>
        <taxon>Bacteria</taxon>
        <taxon>Pseudomonadati</taxon>
        <taxon>Pseudomonadota</taxon>
        <taxon>Alphaproteobacteria</taxon>
        <taxon>Hyphomicrobiales</taxon>
        <taxon>Methylobacteriaceae</taxon>
        <taxon>Microvirga</taxon>
    </lineage>
</organism>
<evidence type="ECO:0000256" key="5">
    <source>
        <dbReference type="ARBA" id="ARBA00022475"/>
    </source>
</evidence>
<feature type="transmembrane region" description="Helical" evidence="12">
    <location>
        <begin position="277"/>
        <end position="296"/>
    </location>
</feature>
<evidence type="ECO:0000256" key="12">
    <source>
        <dbReference type="SAM" id="Phobius"/>
    </source>
</evidence>
<keyword evidence="7 12" id="KW-0812">Transmembrane</keyword>
<dbReference type="Gene3D" id="3.40.50.720">
    <property type="entry name" value="NAD(P)-binding Rossmann-like Domain"/>
    <property type="match status" value="1"/>
</dbReference>
<reference evidence="14 15" key="1">
    <citation type="submission" date="2019-10" db="EMBL/GenBank/DDBJ databases">
        <title>Isolation, Identification of Microvirga thermotolerans HR1, a novel thermophilic bacterium and Comparative Genomics of the genus Microvirga.</title>
        <authorList>
            <person name="Li J."/>
            <person name="Zhang W."/>
            <person name="Lin M."/>
            <person name="Wang J."/>
        </authorList>
    </citation>
    <scope>NUCLEOTIDE SEQUENCE [LARGE SCALE GENOMIC DNA]</scope>
    <source>
        <strain evidence="14 15">HR1</strain>
    </source>
</reference>
<dbReference type="PROSITE" id="PS51201">
    <property type="entry name" value="RCK_N"/>
    <property type="match status" value="1"/>
</dbReference>
<dbReference type="GO" id="GO:0015079">
    <property type="term" value="F:potassium ion transmembrane transporter activity"/>
    <property type="evidence" value="ECO:0007669"/>
    <property type="project" value="InterPro"/>
</dbReference>
<dbReference type="GO" id="GO:0015297">
    <property type="term" value="F:antiporter activity"/>
    <property type="evidence" value="ECO:0007669"/>
    <property type="project" value="UniProtKB-KW"/>
</dbReference>
<evidence type="ECO:0000256" key="1">
    <source>
        <dbReference type="ARBA" id="ARBA00004127"/>
    </source>
</evidence>
<dbReference type="KEGG" id="mico:GDR74_05880"/>
<evidence type="ECO:0000256" key="3">
    <source>
        <dbReference type="ARBA" id="ARBA00022448"/>
    </source>
</evidence>
<evidence type="ECO:0000256" key="7">
    <source>
        <dbReference type="ARBA" id="ARBA00022692"/>
    </source>
</evidence>
<keyword evidence="5" id="KW-1003">Cell membrane</keyword>
<evidence type="ECO:0000256" key="8">
    <source>
        <dbReference type="ARBA" id="ARBA00022958"/>
    </source>
</evidence>
<evidence type="ECO:0000259" key="13">
    <source>
        <dbReference type="PROSITE" id="PS51201"/>
    </source>
</evidence>
<feature type="transmembrane region" description="Helical" evidence="12">
    <location>
        <begin position="91"/>
        <end position="113"/>
    </location>
</feature>
<dbReference type="Pfam" id="PF00999">
    <property type="entry name" value="Na_H_Exchanger"/>
    <property type="match status" value="1"/>
</dbReference>
<keyword evidence="15" id="KW-1185">Reference proteome</keyword>
<keyword evidence="3" id="KW-0813">Transport</keyword>
<feature type="transmembrane region" description="Helical" evidence="12">
    <location>
        <begin position="302"/>
        <end position="322"/>
    </location>
</feature>
<feature type="domain" description="RCK N-terminal" evidence="13">
    <location>
        <begin position="413"/>
        <end position="529"/>
    </location>
</feature>
<keyword evidence="4" id="KW-0050">Antiport</keyword>
<dbReference type="GO" id="GO:0005886">
    <property type="term" value="C:plasma membrane"/>
    <property type="evidence" value="ECO:0007669"/>
    <property type="project" value="InterPro"/>
</dbReference>
<comment type="subcellular location">
    <subcellularLocation>
        <location evidence="1">Endomembrane system</location>
        <topology evidence="1">Multi-pass membrane protein</topology>
    </subcellularLocation>
</comment>
<dbReference type="PANTHER" id="PTHR46157:SF8">
    <property type="entry name" value="GLUTATHIONE-REGULATED POTASSIUM-EFFLUX SYSTEM PROTEIN"/>
    <property type="match status" value="1"/>
</dbReference>
<dbReference type="InterPro" id="IPR038770">
    <property type="entry name" value="Na+/solute_symporter_sf"/>
</dbReference>
<evidence type="ECO:0000256" key="10">
    <source>
        <dbReference type="ARBA" id="ARBA00023065"/>
    </source>
</evidence>
<dbReference type="InterPro" id="IPR004771">
    <property type="entry name" value="K/H_exchanger"/>
</dbReference>
<keyword evidence="11 12" id="KW-0472">Membrane</keyword>
<dbReference type="EMBL" id="CP045423">
    <property type="protein sequence ID" value="QFU15787.1"/>
    <property type="molecule type" value="Genomic_DNA"/>
</dbReference>
<dbReference type="Pfam" id="PF02254">
    <property type="entry name" value="TrkA_N"/>
    <property type="match status" value="1"/>
</dbReference>
<evidence type="ECO:0000256" key="2">
    <source>
        <dbReference type="ARBA" id="ARBA00005551"/>
    </source>
</evidence>
<sequence length="617" mass="65270">MADTASHVSFLPPILTFCGAAVVAVPLFRLMGLSAVLGYLAAGIVIGPSGLSLVGEPGTIATVAELGVVLLLFIIGLELKLTHLWSMKRDIFGLGLAQLLVTALCLGGAAYQFGFAAKGAFVTGVAVALSATAIALQMLGERNDLQTPYGQRSFSILLFQDLSVVPLLAILPLLATGLGALEQDSLSDRLTTVATTLGAVAFVVIVGRYGLNPFFRVLARSGAREVMTASALLVVLGAALLMQEVGLSMAMGAFLAGLLLAESNFRHQLEADIEPFRGILLGLFFMSVGMSIDLALVQRQWAVLAIAAPAVIAGKTLILTLLSRAFGASWRDGLRSAILLSPAGEFAFVLLPVAQGLGLLPGPEAQLVTALAAITMLLGPILATGLETILRSRAGDDARPDASVLHGQEGELSSRVLVIGFGRFGQIVNQVLLSQGIEATVIDRNVERIRDAARFGLKVYYGDGTRLDVLRAAGAERAEIVCVCTDHPDVTQKIVEIVHQDFPNARSFVRAYDRIHAVNLMTMDVDYQIRECFESAITFGRATLEELGFDAETAQASADEIRKRDIARLVLQRSVGDMGGAELVVGAKIAPEPLLKPAGKARGLSPETRDILNEGIL</sequence>
<dbReference type="InterPro" id="IPR006153">
    <property type="entry name" value="Cation/H_exchanger_TM"/>
</dbReference>
<dbReference type="AlphaFoldDB" id="A0A5P9JT23"/>
<dbReference type="InterPro" id="IPR003148">
    <property type="entry name" value="RCK_N"/>
</dbReference>
<dbReference type="PANTHER" id="PTHR46157">
    <property type="entry name" value="K(+) EFFLUX ANTIPORTER 3, CHLOROPLASTIC"/>
    <property type="match status" value="1"/>
</dbReference>
<dbReference type="RefSeq" id="WP_152585432.1">
    <property type="nucleotide sequence ID" value="NZ_CP045423.1"/>
</dbReference>
<comment type="similarity">
    <text evidence="2">Belongs to the monovalent cation:proton antiporter 2 (CPA2) transporter (TC 2.A.37) family.</text>
</comment>
<proteinExistence type="inferred from homology"/>